<proteinExistence type="predicted"/>
<evidence type="ECO:0000313" key="2">
    <source>
        <dbReference type="Proteomes" id="UP000324800"/>
    </source>
</evidence>
<dbReference type="Gene3D" id="2.60.120.920">
    <property type="match status" value="1"/>
</dbReference>
<evidence type="ECO:0008006" key="3">
    <source>
        <dbReference type="Google" id="ProtNLM"/>
    </source>
</evidence>
<dbReference type="InterPro" id="IPR043136">
    <property type="entry name" value="B30.2/SPRY_sf"/>
</dbReference>
<sequence>MIGSANEELKIYLNKILTDQVREPADPPPLGLLLSNQTIQNTSHSSEIEPASVQFEIKDQLIQTQLRGCNENEIVRLVQLQDSIQNIVTIQPSIVDGEGIVQIYLRFEDLLEHERGLRWFGIVDSNFPIRNKYDPQEQYACASFCGDDGNIVHASVQTSLKCIFTGKQYKNGDIVMAEVNMGLDREQRTLHFFVGDTQMPISFKGLPSSIKFFVHRRDLGTSVSILRMQKVTVAKAVQNQRFPEAFQW</sequence>
<name>A0A5J4WMT1_9EUKA</name>
<gene>
    <name evidence="1" type="ORF">EZS28_008098</name>
</gene>
<protein>
    <recommendedName>
        <fullName evidence="3">SPRY domain-containing protein</fullName>
    </recommendedName>
</protein>
<evidence type="ECO:0000313" key="1">
    <source>
        <dbReference type="EMBL" id="KAA6396377.1"/>
    </source>
</evidence>
<organism evidence="1 2">
    <name type="scientific">Streblomastix strix</name>
    <dbReference type="NCBI Taxonomy" id="222440"/>
    <lineage>
        <taxon>Eukaryota</taxon>
        <taxon>Metamonada</taxon>
        <taxon>Preaxostyla</taxon>
        <taxon>Oxymonadida</taxon>
        <taxon>Streblomastigidae</taxon>
        <taxon>Streblomastix</taxon>
    </lineage>
</organism>
<accession>A0A5J4WMT1</accession>
<dbReference type="EMBL" id="SNRW01001441">
    <property type="protein sequence ID" value="KAA6396377.1"/>
    <property type="molecule type" value="Genomic_DNA"/>
</dbReference>
<dbReference type="AlphaFoldDB" id="A0A5J4WMT1"/>
<reference evidence="1 2" key="1">
    <citation type="submission" date="2019-03" db="EMBL/GenBank/DDBJ databases">
        <title>Single cell metagenomics reveals metabolic interactions within the superorganism composed of flagellate Streblomastix strix and complex community of Bacteroidetes bacteria on its surface.</title>
        <authorList>
            <person name="Treitli S.C."/>
            <person name="Kolisko M."/>
            <person name="Husnik F."/>
            <person name="Keeling P."/>
            <person name="Hampl V."/>
        </authorList>
    </citation>
    <scope>NUCLEOTIDE SEQUENCE [LARGE SCALE GENOMIC DNA]</scope>
    <source>
        <strain evidence="1">ST1C</strain>
    </source>
</reference>
<dbReference type="Proteomes" id="UP000324800">
    <property type="component" value="Unassembled WGS sequence"/>
</dbReference>
<comment type="caution">
    <text evidence="1">The sequence shown here is derived from an EMBL/GenBank/DDBJ whole genome shotgun (WGS) entry which is preliminary data.</text>
</comment>